<feature type="signal peptide" evidence="11">
    <location>
        <begin position="1"/>
        <end position="23"/>
    </location>
</feature>
<evidence type="ECO:0000256" key="8">
    <source>
        <dbReference type="ARBA" id="ARBA00023033"/>
    </source>
</evidence>
<comment type="cofactor">
    <cofactor evidence="1 9">
        <name>heme</name>
        <dbReference type="ChEBI" id="CHEBI:30413"/>
    </cofactor>
</comment>
<keyword evidence="7 9" id="KW-0408">Iron</keyword>
<comment type="pathway">
    <text evidence="2">Secondary metabolite biosynthesis.</text>
</comment>
<feature type="binding site" description="axial binding residue" evidence="9">
    <location>
        <position position="456"/>
    </location>
    <ligand>
        <name>heme</name>
        <dbReference type="ChEBI" id="CHEBI:30413"/>
    </ligand>
    <ligandPart>
        <name>Fe</name>
        <dbReference type="ChEBI" id="CHEBI:18248"/>
    </ligandPart>
</feature>
<evidence type="ECO:0000256" key="5">
    <source>
        <dbReference type="ARBA" id="ARBA00022723"/>
    </source>
</evidence>
<comment type="similarity">
    <text evidence="3 10">Belongs to the cytochrome P450 family.</text>
</comment>
<evidence type="ECO:0000256" key="3">
    <source>
        <dbReference type="ARBA" id="ARBA00010617"/>
    </source>
</evidence>
<dbReference type="PRINTS" id="PR00385">
    <property type="entry name" value="P450"/>
</dbReference>
<organism evidence="12 13">
    <name type="scientific">Favolaschia claudopus</name>
    <dbReference type="NCBI Taxonomy" id="2862362"/>
    <lineage>
        <taxon>Eukaryota</taxon>
        <taxon>Fungi</taxon>
        <taxon>Dikarya</taxon>
        <taxon>Basidiomycota</taxon>
        <taxon>Agaricomycotina</taxon>
        <taxon>Agaricomycetes</taxon>
        <taxon>Agaricomycetidae</taxon>
        <taxon>Agaricales</taxon>
        <taxon>Marasmiineae</taxon>
        <taxon>Mycenaceae</taxon>
        <taxon>Favolaschia</taxon>
    </lineage>
</organism>
<dbReference type="InterPro" id="IPR036396">
    <property type="entry name" value="Cyt_P450_sf"/>
</dbReference>
<feature type="chain" id="PRO_5043418237" evidence="11">
    <location>
        <begin position="24"/>
        <end position="529"/>
    </location>
</feature>
<dbReference type="PANTHER" id="PTHR46300:SF7">
    <property type="entry name" value="P450, PUTATIVE (EUROFUNG)-RELATED"/>
    <property type="match status" value="1"/>
</dbReference>
<proteinExistence type="inferred from homology"/>
<evidence type="ECO:0000256" key="7">
    <source>
        <dbReference type="ARBA" id="ARBA00023004"/>
    </source>
</evidence>
<dbReference type="EMBL" id="JAWWNJ010000089">
    <property type="protein sequence ID" value="KAK7000164.1"/>
    <property type="molecule type" value="Genomic_DNA"/>
</dbReference>
<gene>
    <name evidence="12" type="ORF">R3P38DRAFT_3616712</name>
</gene>
<dbReference type="GO" id="GO:0016705">
    <property type="term" value="F:oxidoreductase activity, acting on paired donors, with incorporation or reduction of molecular oxygen"/>
    <property type="evidence" value="ECO:0007669"/>
    <property type="project" value="InterPro"/>
</dbReference>
<dbReference type="InterPro" id="IPR017972">
    <property type="entry name" value="Cyt_P450_CS"/>
</dbReference>
<evidence type="ECO:0000256" key="1">
    <source>
        <dbReference type="ARBA" id="ARBA00001971"/>
    </source>
</evidence>
<evidence type="ECO:0000256" key="9">
    <source>
        <dbReference type="PIRSR" id="PIRSR602401-1"/>
    </source>
</evidence>
<protein>
    <submittedName>
        <fullName evidence="12">Cytochrome P450</fullName>
    </submittedName>
</protein>
<dbReference type="GO" id="GO:0004497">
    <property type="term" value="F:monooxygenase activity"/>
    <property type="evidence" value="ECO:0007669"/>
    <property type="project" value="UniProtKB-KW"/>
</dbReference>
<keyword evidence="6 10" id="KW-0560">Oxidoreductase</keyword>
<keyword evidence="4 9" id="KW-0349">Heme</keyword>
<keyword evidence="5 9" id="KW-0479">Metal-binding</keyword>
<accession>A0AAW0A288</accession>
<dbReference type="CDD" id="cd11065">
    <property type="entry name" value="CYP64-like"/>
    <property type="match status" value="1"/>
</dbReference>
<dbReference type="PANTHER" id="PTHR46300">
    <property type="entry name" value="P450, PUTATIVE (EUROFUNG)-RELATED-RELATED"/>
    <property type="match status" value="1"/>
</dbReference>
<name>A0AAW0A288_9AGAR</name>
<keyword evidence="13" id="KW-1185">Reference proteome</keyword>
<dbReference type="GO" id="GO:0020037">
    <property type="term" value="F:heme binding"/>
    <property type="evidence" value="ECO:0007669"/>
    <property type="project" value="InterPro"/>
</dbReference>
<dbReference type="Proteomes" id="UP001362999">
    <property type="component" value="Unassembled WGS sequence"/>
</dbReference>
<evidence type="ECO:0000256" key="10">
    <source>
        <dbReference type="RuleBase" id="RU000461"/>
    </source>
</evidence>
<evidence type="ECO:0000256" key="11">
    <source>
        <dbReference type="SAM" id="SignalP"/>
    </source>
</evidence>
<evidence type="ECO:0000256" key="6">
    <source>
        <dbReference type="ARBA" id="ARBA00023002"/>
    </source>
</evidence>
<dbReference type="PRINTS" id="PR00463">
    <property type="entry name" value="EP450I"/>
</dbReference>
<dbReference type="SUPFAM" id="SSF48264">
    <property type="entry name" value="Cytochrome P450"/>
    <property type="match status" value="1"/>
</dbReference>
<evidence type="ECO:0000256" key="2">
    <source>
        <dbReference type="ARBA" id="ARBA00005179"/>
    </source>
</evidence>
<dbReference type="InterPro" id="IPR001128">
    <property type="entry name" value="Cyt_P450"/>
</dbReference>
<dbReference type="InterPro" id="IPR050364">
    <property type="entry name" value="Cytochrome_P450_fung"/>
</dbReference>
<comment type="caution">
    <text evidence="12">The sequence shown here is derived from an EMBL/GenBank/DDBJ whole genome shotgun (WGS) entry which is preliminary data.</text>
</comment>
<keyword evidence="8 10" id="KW-0503">Monooxygenase</keyword>
<reference evidence="12 13" key="1">
    <citation type="journal article" date="2024" name="J Genomics">
        <title>Draft genome sequencing and assembly of Favolaschia claudopus CIRM-BRFM 2984 isolated from oak limbs.</title>
        <authorList>
            <person name="Navarro D."/>
            <person name="Drula E."/>
            <person name="Chaduli D."/>
            <person name="Cazenave R."/>
            <person name="Ahrendt S."/>
            <person name="Wang J."/>
            <person name="Lipzen A."/>
            <person name="Daum C."/>
            <person name="Barry K."/>
            <person name="Grigoriev I.V."/>
            <person name="Favel A."/>
            <person name="Rosso M.N."/>
            <person name="Martin F."/>
        </authorList>
    </citation>
    <scope>NUCLEOTIDE SEQUENCE [LARGE SCALE GENOMIC DNA]</scope>
    <source>
        <strain evidence="12 13">CIRM-BRFM 2984</strain>
    </source>
</reference>
<dbReference type="AlphaFoldDB" id="A0AAW0A288"/>
<dbReference type="PROSITE" id="PS00086">
    <property type="entry name" value="CYTOCHROME_P450"/>
    <property type="match status" value="1"/>
</dbReference>
<evidence type="ECO:0000256" key="4">
    <source>
        <dbReference type="ARBA" id="ARBA00022617"/>
    </source>
</evidence>
<sequence length="529" mass="58657">MPPMVSSLLLPAFITALCGLWLAAHLRAKVRPPLPPGPRGWPLVGNLFSSISRPWERWMQWSRHYESDIIYSNLAGTPIIVLSALCATEALLEKRSAIYSDRPTALMAGELMGWNFLFGEKWRTHRRLFNQEVSLNATKHELRTSARVAAHSLLRRLLNEPQGYRGHLNRFAGEIIISLTYGSDAVVGEAPYLALSQQAARTVTDALVPGRFLVDILPILRYLPEWFPGAGKFQALAREGKKLAEKIRDVPFVNTKRKMAKGTAQPCFTVNALQALDSSSSSSPHSTFKSYYDESTVKNVAANMYIAGVDPIAHTLVVFILAMVLNPQVLKRAQGEVDVMLEVQNKRGELPDFDDEEALPYVAAVVREVIRWRPVAPVGGPHRLSTDDEYKGYHIPAGSLVFGNVWAILRDEVHFKLYGPDTESFNPERFLLANSTLNAAIPHPETIAFGFGRRICPGRHIAMSTIWIAVVSMLAIFDISRCTDPKNKGEEPDETAFGGGLQFIPLPFKCSIVPRSAEAAELVQAIPVL</sequence>
<dbReference type="Gene3D" id="1.10.630.10">
    <property type="entry name" value="Cytochrome P450"/>
    <property type="match status" value="1"/>
</dbReference>
<evidence type="ECO:0000313" key="12">
    <source>
        <dbReference type="EMBL" id="KAK7000164.1"/>
    </source>
</evidence>
<dbReference type="InterPro" id="IPR002401">
    <property type="entry name" value="Cyt_P450_E_grp-I"/>
</dbReference>
<evidence type="ECO:0000313" key="13">
    <source>
        <dbReference type="Proteomes" id="UP001362999"/>
    </source>
</evidence>
<dbReference type="Pfam" id="PF00067">
    <property type="entry name" value="p450"/>
    <property type="match status" value="1"/>
</dbReference>
<dbReference type="GO" id="GO:0005506">
    <property type="term" value="F:iron ion binding"/>
    <property type="evidence" value="ECO:0007669"/>
    <property type="project" value="InterPro"/>
</dbReference>
<keyword evidence="11" id="KW-0732">Signal</keyword>